<dbReference type="EMBL" id="CP109106">
    <property type="protein sequence ID" value="WSB67349.1"/>
    <property type="molecule type" value="Genomic_DNA"/>
</dbReference>
<proteinExistence type="predicted"/>
<evidence type="ECO:0000259" key="2">
    <source>
        <dbReference type="PROSITE" id="PS50056"/>
    </source>
</evidence>
<feature type="domain" description="Tyrosine specific protein phosphatases" evidence="2">
    <location>
        <begin position="91"/>
        <end position="158"/>
    </location>
</feature>
<organism evidence="3 4">
    <name type="scientific">Streptomyces decoyicus</name>
    <dbReference type="NCBI Taxonomy" id="249567"/>
    <lineage>
        <taxon>Bacteria</taxon>
        <taxon>Bacillati</taxon>
        <taxon>Actinomycetota</taxon>
        <taxon>Actinomycetes</taxon>
        <taxon>Kitasatosporales</taxon>
        <taxon>Streptomycetaceae</taxon>
        <taxon>Streptomyces</taxon>
    </lineage>
</organism>
<dbReference type="SUPFAM" id="SSF52799">
    <property type="entry name" value="(Phosphotyrosine protein) phosphatases II"/>
    <property type="match status" value="1"/>
</dbReference>
<dbReference type="InterPro" id="IPR000387">
    <property type="entry name" value="Tyr_Pase_dom"/>
</dbReference>
<gene>
    <name evidence="3" type="ORF">OG863_04905</name>
</gene>
<evidence type="ECO:0000313" key="4">
    <source>
        <dbReference type="Proteomes" id="UP001344251"/>
    </source>
</evidence>
<dbReference type="RefSeq" id="WP_326616637.1">
    <property type="nucleotide sequence ID" value="NZ_CP109106.1"/>
</dbReference>
<reference evidence="3 4" key="1">
    <citation type="submission" date="2022-10" db="EMBL/GenBank/DDBJ databases">
        <title>The complete genomes of actinobacterial strains from the NBC collection.</title>
        <authorList>
            <person name="Joergensen T.S."/>
            <person name="Alvarez Arevalo M."/>
            <person name="Sterndorff E.B."/>
            <person name="Faurdal D."/>
            <person name="Vuksanovic O."/>
            <person name="Mourched A.-S."/>
            <person name="Charusanti P."/>
            <person name="Shaw S."/>
            <person name="Blin K."/>
            <person name="Weber T."/>
        </authorList>
    </citation>
    <scope>NUCLEOTIDE SEQUENCE [LARGE SCALE GENOMIC DNA]</scope>
    <source>
        <strain evidence="3 4">NBC 01774</strain>
    </source>
</reference>
<feature type="region of interest" description="Disordered" evidence="1">
    <location>
        <begin position="170"/>
        <end position="230"/>
    </location>
</feature>
<protein>
    <submittedName>
        <fullName evidence="3">Tyrosine protein phosphatase</fullName>
    </submittedName>
</protein>
<keyword evidence="4" id="KW-1185">Reference proteome</keyword>
<dbReference type="PROSITE" id="PS50056">
    <property type="entry name" value="TYR_PHOSPHATASE_2"/>
    <property type="match status" value="1"/>
</dbReference>
<name>A0ABZ1FAH2_9ACTN</name>
<evidence type="ECO:0000256" key="1">
    <source>
        <dbReference type="SAM" id="MobiDB-lite"/>
    </source>
</evidence>
<accession>A0ABZ1FAH2</accession>
<evidence type="ECO:0000313" key="3">
    <source>
        <dbReference type="EMBL" id="WSB67349.1"/>
    </source>
</evidence>
<sequence>MTEPTTAPALFTVTGPQQPGRLSTMARPRGHGHLAADMAALRGVGTDILVCALPDAERAALGLADEPRLARAAGLRFVPLPIPDLTVPPVPAVLPVLAELAEELRAGAHIVAHCRCAIGRSSLIAVSVLILNGIAPEAAWASMERSRGTKVPDTEEQRAWSLELFRLVSPGGQTPAPDQYRATSPLADPAARTEETDHSARRHHSLADRARQATPHADPGRSARGPRTAG</sequence>
<feature type="compositionally biased region" description="Basic and acidic residues" evidence="1">
    <location>
        <begin position="191"/>
        <end position="211"/>
    </location>
</feature>
<dbReference type="InterPro" id="IPR029021">
    <property type="entry name" value="Prot-tyrosine_phosphatase-like"/>
</dbReference>
<dbReference type="Gene3D" id="3.90.190.10">
    <property type="entry name" value="Protein tyrosine phosphatase superfamily"/>
    <property type="match status" value="1"/>
</dbReference>
<dbReference type="Proteomes" id="UP001344251">
    <property type="component" value="Chromosome"/>
</dbReference>